<dbReference type="InterPro" id="IPR036291">
    <property type="entry name" value="NAD(P)-bd_dom_sf"/>
</dbReference>
<dbReference type="InterPro" id="IPR020630">
    <property type="entry name" value="THF_DH/CycHdrlase_cat_dom"/>
</dbReference>
<evidence type="ECO:0000313" key="16">
    <source>
        <dbReference type="Proteomes" id="UP000322294"/>
    </source>
</evidence>
<dbReference type="SUPFAM" id="SSF53223">
    <property type="entry name" value="Aminoacid dehydrogenase-like, N-terminal domain"/>
    <property type="match status" value="1"/>
</dbReference>
<dbReference type="GO" id="GO:0035999">
    <property type="term" value="P:tetrahydrofolate interconversion"/>
    <property type="evidence" value="ECO:0007669"/>
    <property type="project" value="UniProtKB-UniRule"/>
</dbReference>
<evidence type="ECO:0000259" key="13">
    <source>
        <dbReference type="Pfam" id="PF00763"/>
    </source>
</evidence>
<dbReference type="InterPro" id="IPR046346">
    <property type="entry name" value="Aminoacid_DH-like_N_sf"/>
</dbReference>
<dbReference type="EMBL" id="VNHO01000008">
    <property type="protein sequence ID" value="TYP56649.1"/>
    <property type="molecule type" value="Genomic_DNA"/>
</dbReference>
<dbReference type="PANTHER" id="PTHR48099:SF5">
    <property type="entry name" value="C-1-TETRAHYDROFOLATE SYNTHASE, CYTOPLASMIC"/>
    <property type="match status" value="1"/>
</dbReference>
<dbReference type="GO" id="GO:0005829">
    <property type="term" value="C:cytosol"/>
    <property type="evidence" value="ECO:0007669"/>
    <property type="project" value="TreeGrafter"/>
</dbReference>
<dbReference type="HAMAP" id="MF_01576">
    <property type="entry name" value="THF_DHG_CYH"/>
    <property type="match status" value="1"/>
</dbReference>
<dbReference type="UniPathway" id="UPA00193"/>
<comment type="caution">
    <text evidence="12">Lacks conserved residue(s) required for the propagation of feature annotation.</text>
</comment>
<dbReference type="InterPro" id="IPR000672">
    <property type="entry name" value="THF_DH/CycHdrlase"/>
</dbReference>
<feature type="domain" description="Tetrahydrofolate dehydrogenase/cyclohydrolase NAD(P)-binding" evidence="14">
    <location>
        <begin position="139"/>
        <end position="279"/>
    </location>
</feature>
<dbReference type="Proteomes" id="UP000322294">
    <property type="component" value="Unassembled WGS sequence"/>
</dbReference>
<name>A0A5S5AXM1_9FIRM</name>
<dbReference type="PRINTS" id="PR00085">
    <property type="entry name" value="THFDHDRGNASE"/>
</dbReference>
<keyword evidence="16" id="KW-1185">Reference proteome</keyword>
<dbReference type="GO" id="GO:0004477">
    <property type="term" value="F:methenyltetrahydrofolate cyclohydrolase activity"/>
    <property type="evidence" value="ECO:0007669"/>
    <property type="project" value="UniProtKB-UniRule"/>
</dbReference>
<evidence type="ECO:0000256" key="5">
    <source>
        <dbReference type="ARBA" id="ARBA00022755"/>
    </source>
</evidence>
<keyword evidence="11 12" id="KW-0511">Multifunctional enzyme</keyword>
<dbReference type="Gene3D" id="3.40.50.10860">
    <property type="entry name" value="Leucine Dehydrogenase, chain A, domain 1"/>
    <property type="match status" value="1"/>
</dbReference>
<evidence type="ECO:0000256" key="12">
    <source>
        <dbReference type="HAMAP-Rule" id="MF_01576"/>
    </source>
</evidence>
<evidence type="ECO:0000256" key="10">
    <source>
        <dbReference type="ARBA" id="ARBA00023167"/>
    </source>
</evidence>
<gene>
    <name evidence="12" type="primary">folD</name>
    <name evidence="15" type="ORF">LZ11_00928</name>
</gene>
<feature type="binding site" evidence="12">
    <location>
        <begin position="165"/>
        <end position="167"/>
    </location>
    <ligand>
        <name>NADP(+)</name>
        <dbReference type="ChEBI" id="CHEBI:58349"/>
    </ligand>
</feature>
<dbReference type="CDD" id="cd01080">
    <property type="entry name" value="NAD_bind_m-THF_DH_Cyclohyd"/>
    <property type="match status" value="1"/>
</dbReference>
<dbReference type="SUPFAM" id="SSF51735">
    <property type="entry name" value="NAD(P)-binding Rossmann-fold domains"/>
    <property type="match status" value="1"/>
</dbReference>
<accession>A0A5S5AXM1</accession>
<evidence type="ECO:0000256" key="9">
    <source>
        <dbReference type="ARBA" id="ARBA00023102"/>
    </source>
</evidence>
<evidence type="ECO:0000256" key="7">
    <source>
        <dbReference type="ARBA" id="ARBA00022857"/>
    </source>
</evidence>
<sequence>MADIVSGKEVAEALKQKLVDEVDELKSNGIIPGLAIVLVGDRPDSLSYIKGAQKRCSEIGIDCRLVQLPADTSEEEFVSRIRQLNQDRSVHGILVMRPLPATISEDRVKYEISPLKDVDCFNPVNMAKVMSGEEGGFAPCTPSAVMEILDYYGIELTGKRVVIVGRSMVVGRPLSMMMLKRHATVTICHTRTVDLAKETSRAEILVAAAGKARMIKKDMVGSGAVVIDVGINFDENGKMCGDVDFEAVKELAGKITPVPGGVGSVTSTVLAKHVIRACRMLIDQEG</sequence>
<protein>
    <recommendedName>
        <fullName evidence="12">Bifunctional protein FolD</fullName>
    </recommendedName>
    <domain>
        <recommendedName>
            <fullName evidence="12">Methylenetetrahydrofolate dehydrogenase</fullName>
            <ecNumber evidence="12">1.5.1.5</ecNumber>
        </recommendedName>
    </domain>
    <domain>
        <recommendedName>
            <fullName evidence="12">Methenyltetrahydrofolate cyclohydrolase</fullName>
            <ecNumber evidence="12">3.5.4.9</ecNumber>
        </recommendedName>
    </domain>
</protein>
<dbReference type="GO" id="GO:0000105">
    <property type="term" value="P:L-histidine biosynthetic process"/>
    <property type="evidence" value="ECO:0007669"/>
    <property type="project" value="UniProtKB-KW"/>
</dbReference>
<comment type="function">
    <text evidence="12">Catalyzes the oxidation of 5,10-methylenetetrahydrofolate to 5,10-methenyltetrahydrofolate and then the hydrolysis of 5,10-methenyltetrahydrofolate to 10-formyltetrahydrofolate.</text>
</comment>
<dbReference type="Pfam" id="PF00763">
    <property type="entry name" value="THF_DHG_CYH"/>
    <property type="match status" value="1"/>
</dbReference>
<evidence type="ECO:0000259" key="14">
    <source>
        <dbReference type="Pfam" id="PF02882"/>
    </source>
</evidence>
<proteinExistence type="inferred from homology"/>
<keyword evidence="6 12" id="KW-0378">Hydrolase</keyword>
<dbReference type="AlphaFoldDB" id="A0A5S5AXM1"/>
<dbReference type="Pfam" id="PF02882">
    <property type="entry name" value="THF_DHG_CYH_C"/>
    <property type="match status" value="1"/>
</dbReference>
<organism evidence="15 16">
    <name type="scientific">Thermosediminibacter litoriperuensis</name>
    <dbReference type="NCBI Taxonomy" id="291989"/>
    <lineage>
        <taxon>Bacteria</taxon>
        <taxon>Bacillati</taxon>
        <taxon>Bacillota</taxon>
        <taxon>Clostridia</taxon>
        <taxon>Thermosediminibacterales</taxon>
        <taxon>Thermosediminibacteraceae</taxon>
        <taxon>Thermosediminibacter</taxon>
    </lineage>
</organism>
<reference evidence="15 16" key="1">
    <citation type="submission" date="2019-07" db="EMBL/GenBank/DDBJ databases">
        <title>Genomic Encyclopedia of Type Strains, Phase I: the one thousand microbial genomes (KMG-I) project.</title>
        <authorList>
            <person name="Kyrpides N."/>
        </authorList>
    </citation>
    <scope>NUCLEOTIDE SEQUENCE [LARGE SCALE GENOMIC DNA]</scope>
    <source>
        <strain evidence="15 16">DSM 16647</strain>
    </source>
</reference>
<dbReference type="FunFam" id="3.40.50.10860:FF:000005">
    <property type="entry name" value="C-1-tetrahydrofolate synthase, cytoplasmic, putative"/>
    <property type="match status" value="1"/>
</dbReference>
<dbReference type="FunFam" id="3.40.50.720:FF:000094">
    <property type="entry name" value="Bifunctional protein FolD"/>
    <property type="match status" value="1"/>
</dbReference>
<evidence type="ECO:0000256" key="6">
    <source>
        <dbReference type="ARBA" id="ARBA00022801"/>
    </source>
</evidence>
<dbReference type="EC" id="1.5.1.5" evidence="12"/>
<dbReference type="GO" id="GO:0009086">
    <property type="term" value="P:methionine biosynthetic process"/>
    <property type="evidence" value="ECO:0007669"/>
    <property type="project" value="UniProtKB-KW"/>
</dbReference>
<feature type="binding site" evidence="12">
    <location>
        <position position="231"/>
    </location>
    <ligand>
        <name>NADP(+)</name>
        <dbReference type="ChEBI" id="CHEBI:58349"/>
    </ligand>
</feature>
<evidence type="ECO:0000256" key="11">
    <source>
        <dbReference type="ARBA" id="ARBA00023268"/>
    </source>
</evidence>
<evidence type="ECO:0000256" key="2">
    <source>
        <dbReference type="ARBA" id="ARBA00011738"/>
    </source>
</evidence>
<keyword evidence="7 12" id="KW-0521">NADP</keyword>
<comment type="pathway">
    <text evidence="1 12">One-carbon metabolism; tetrahydrofolate interconversion.</text>
</comment>
<feature type="domain" description="Tetrahydrofolate dehydrogenase/cyclohydrolase catalytic" evidence="13">
    <location>
        <begin position="6"/>
        <end position="119"/>
    </location>
</feature>
<evidence type="ECO:0000256" key="1">
    <source>
        <dbReference type="ARBA" id="ARBA00004777"/>
    </source>
</evidence>
<dbReference type="EC" id="3.5.4.9" evidence="12"/>
<comment type="catalytic activity">
    <reaction evidence="12">
        <text>(6R)-5,10-methenyltetrahydrofolate + H2O = (6R)-10-formyltetrahydrofolate + H(+)</text>
        <dbReference type="Rhea" id="RHEA:23700"/>
        <dbReference type="ChEBI" id="CHEBI:15377"/>
        <dbReference type="ChEBI" id="CHEBI:15378"/>
        <dbReference type="ChEBI" id="CHEBI:57455"/>
        <dbReference type="ChEBI" id="CHEBI:195366"/>
        <dbReference type="EC" id="3.5.4.9"/>
    </reaction>
</comment>
<dbReference type="OrthoDB" id="9803580at2"/>
<keyword evidence="8 12" id="KW-0560">Oxidoreductase</keyword>
<keyword evidence="3 12" id="KW-0554">One-carbon metabolism</keyword>
<evidence type="ECO:0000313" key="15">
    <source>
        <dbReference type="EMBL" id="TYP56649.1"/>
    </source>
</evidence>
<dbReference type="PANTHER" id="PTHR48099">
    <property type="entry name" value="C-1-TETRAHYDROFOLATE SYNTHASE, CYTOPLASMIC-RELATED"/>
    <property type="match status" value="1"/>
</dbReference>
<evidence type="ECO:0000256" key="4">
    <source>
        <dbReference type="ARBA" id="ARBA00022605"/>
    </source>
</evidence>
<comment type="subunit">
    <text evidence="2 12">Homodimer.</text>
</comment>
<keyword evidence="9 12" id="KW-0368">Histidine biosynthesis</keyword>
<comment type="catalytic activity">
    <reaction evidence="12">
        <text>(6R)-5,10-methylene-5,6,7,8-tetrahydrofolate + NADP(+) = (6R)-5,10-methenyltetrahydrofolate + NADPH</text>
        <dbReference type="Rhea" id="RHEA:22812"/>
        <dbReference type="ChEBI" id="CHEBI:15636"/>
        <dbReference type="ChEBI" id="CHEBI:57455"/>
        <dbReference type="ChEBI" id="CHEBI:57783"/>
        <dbReference type="ChEBI" id="CHEBI:58349"/>
        <dbReference type="EC" id="1.5.1.5"/>
    </reaction>
</comment>
<keyword evidence="10 12" id="KW-0486">Methionine biosynthesis</keyword>
<dbReference type="Gene3D" id="3.40.50.720">
    <property type="entry name" value="NAD(P)-binding Rossmann-like Domain"/>
    <property type="match status" value="1"/>
</dbReference>
<evidence type="ECO:0000256" key="3">
    <source>
        <dbReference type="ARBA" id="ARBA00022563"/>
    </source>
</evidence>
<dbReference type="RefSeq" id="WP_148866718.1">
    <property type="nucleotide sequence ID" value="NZ_VNHO01000008.1"/>
</dbReference>
<keyword evidence="4 12" id="KW-0028">Amino-acid biosynthesis</keyword>
<comment type="similarity">
    <text evidence="12">Belongs to the tetrahydrofolate dehydrogenase/cyclohydrolase family.</text>
</comment>
<dbReference type="GO" id="GO:0006164">
    <property type="term" value="P:purine nucleotide biosynthetic process"/>
    <property type="evidence" value="ECO:0007669"/>
    <property type="project" value="UniProtKB-KW"/>
</dbReference>
<dbReference type="InterPro" id="IPR020631">
    <property type="entry name" value="THF_DH/CycHdrlase_NAD-bd_dom"/>
</dbReference>
<comment type="caution">
    <text evidence="15">The sequence shown here is derived from an EMBL/GenBank/DDBJ whole genome shotgun (WGS) entry which is preliminary data.</text>
</comment>
<keyword evidence="5 12" id="KW-0658">Purine biosynthesis</keyword>
<dbReference type="GO" id="GO:0004488">
    <property type="term" value="F:methylenetetrahydrofolate dehydrogenase (NADP+) activity"/>
    <property type="evidence" value="ECO:0007669"/>
    <property type="project" value="UniProtKB-UniRule"/>
</dbReference>
<evidence type="ECO:0000256" key="8">
    <source>
        <dbReference type="ARBA" id="ARBA00023002"/>
    </source>
</evidence>